<comment type="caution">
    <text evidence="6">The sequence shown here is derived from an EMBL/GenBank/DDBJ whole genome shotgun (WGS) entry which is preliminary data.</text>
</comment>
<protein>
    <submittedName>
        <fullName evidence="6">Helix-turn-helix transcriptional regulator</fullName>
    </submittedName>
</protein>
<dbReference type="GO" id="GO:0043565">
    <property type="term" value="F:sequence-specific DNA binding"/>
    <property type="evidence" value="ECO:0007669"/>
    <property type="project" value="InterPro"/>
</dbReference>
<organism evidence="6 7">
    <name type="scientific">Pontimicrobium aquaticum</name>
    <dbReference type="NCBI Taxonomy" id="2565367"/>
    <lineage>
        <taxon>Bacteria</taxon>
        <taxon>Pseudomonadati</taxon>
        <taxon>Bacteroidota</taxon>
        <taxon>Flavobacteriia</taxon>
        <taxon>Flavobacteriales</taxon>
        <taxon>Flavobacteriaceae</taxon>
        <taxon>Pontimicrobium</taxon>
    </lineage>
</organism>
<dbReference type="InterPro" id="IPR020449">
    <property type="entry name" value="Tscrpt_reg_AraC-type_HTH"/>
</dbReference>
<evidence type="ECO:0000256" key="2">
    <source>
        <dbReference type="ARBA" id="ARBA00023125"/>
    </source>
</evidence>
<dbReference type="SUPFAM" id="SSF46689">
    <property type="entry name" value="Homeodomain-like"/>
    <property type="match status" value="1"/>
</dbReference>
<keyword evidence="1" id="KW-0805">Transcription regulation</keyword>
<evidence type="ECO:0000313" key="6">
    <source>
        <dbReference type="EMBL" id="TJY38010.1"/>
    </source>
</evidence>
<proteinExistence type="predicted"/>
<feature type="transmembrane region" description="Helical" evidence="4">
    <location>
        <begin position="72"/>
        <end position="89"/>
    </location>
</feature>
<dbReference type="Proteomes" id="UP000307657">
    <property type="component" value="Unassembled WGS sequence"/>
</dbReference>
<dbReference type="PRINTS" id="PR00032">
    <property type="entry name" value="HTHARAC"/>
</dbReference>
<evidence type="ECO:0000259" key="5">
    <source>
        <dbReference type="PROSITE" id="PS01124"/>
    </source>
</evidence>
<keyword evidence="4" id="KW-1133">Transmembrane helix</keyword>
<gene>
    <name evidence="6" type="ORF">E5167_01765</name>
</gene>
<accession>A0A4U0F177</accession>
<dbReference type="Gene3D" id="1.10.10.60">
    <property type="entry name" value="Homeodomain-like"/>
    <property type="match status" value="2"/>
</dbReference>
<evidence type="ECO:0000256" key="4">
    <source>
        <dbReference type="SAM" id="Phobius"/>
    </source>
</evidence>
<keyword evidence="2" id="KW-0238">DNA-binding</keyword>
<dbReference type="GO" id="GO:0003700">
    <property type="term" value="F:DNA-binding transcription factor activity"/>
    <property type="evidence" value="ECO:0007669"/>
    <property type="project" value="InterPro"/>
</dbReference>
<keyword evidence="4" id="KW-0472">Membrane</keyword>
<dbReference type="SMART" id="SM00342">
    <property type="entry name" value="HTH_ARAC"/>
    <property type="match status" value="1"/>
</dbReference>
<dbReference type="InterPro" id="IPR009057">
    <property type="entry name" value="Homeodomain-like_sf"/>
</dbReference>
<evidence type="ECO:0000256" key="3">
    <source>
        <dbReference type="ARBA" id="ARBA00023163"/>
    </source>
</evidence>
<feature type="transmembrane region" description="Helical" evidence="4">
    <location>
        <begin position="189"/>
        <end position="209"/>
    </location>
</feature>
<dbReference type="PANTHER" id="PTHR43280">
    <property type="entry name" value="ARAC-FAMILY TRANSCRIPTIONAL REGULATOR"/>
    <property type="match status" value="1"/>
</dbReference>
<evidence type="ECO:0000256" key="1">
    <source>
        <dbReference type="ARBA" id="ARBA00023015"/>
    </source>
</evidence>
<keyword evidence="3" id="KW-0804">Transcription</keyword>
<dbReference type="PROSITE" id="PS01124">
    <property type="entry name" value="HTH_ARAC_FAMILY_2"/>
    <property type="match status" value="1"/>
</dbReference>
<feature type="transmembrane region" description="Helical" evidence="4">
    <location>
        <begin position="146"/>
        <end position="168"/>
    </location>
</feature>
<keyword evidence="7" id="KW-1185">Reference proteome</keyword>
<dbReference type="PROSITE" id="PS00041">
    <property type="entry name" value="HTH_ARAC_FAMILY_1"/>
    <property type="match status" value="1"/>
</dbReference>
<sequence>MLNMEIIQRLDFYSILLFMSMGQLFLSMLYLISKPNKDSSAIFLILVLFIFSLNIVEPVFIKTHFLSSVPHLLYIGPFFLLLLGPAMYFQTIAIKEVKFKWRTVYFLHILPFVLDKLWRFPNFLQSASEKRKIIDRFYEFKLSDEYLYPNIDIVSLLFQLHPVIYLFISITILLKDIKTPQTRFHRNHTVYIIGFTSVVCFYLFGNWLFYSLQPFPNEMYWQVLSILFFILASYISYAVINNLLKPRKQKRNLRLNSKMIDMHAQIKELMLKNKPYLNEDISLDKIARQMNMSSKVFSKIINEFEQQNFSDFINSYRIADAKELIIDPKMEQYTIEAIAHEVGFSNKMSFNRAFKKYLNMTPSEYKSINK</sequence>
<evidence type="ECO:0000313" key="7">
    <source>
        <dbReference type="Proteomes" id="UP000307657"/>
    </source>
</evidence>
<feature type="domain" description="HTH araC/xylS-type" evidence="5">
    <location>
        <begin position="267"/>
        <end position="368"/>
    </location>
</feature>
<dbReference type="OrthoDB" id="9779074at2"/>
<feature type="transmembrane region" description="Helical" evidence="4">
    <location>
        <begin position="41"/>
        <end position="60"/>
    </location>
</feature>
<feature type="transmembrane region" description="Helical" evidence="4">
    <location>
        <begin position="221"/>
        <end position="244"/>
    </location>
</feature>
<reference evidence="6 7" key="1">
    <citation type="submission" date="2019-04" db="EMBL/GenBank/DDBJ databases">
        <title>Lacinutrix sp. nov., isolated from marine water.</title>
        <authorList>
            <person name="Kim W."/>
        </authorList>
    </citation>
    <scope>NUCLEOTIDE SEQUENCE [LARGE SCALE GENOMIC DNA]</scope>
    <source>
        <strain evidence="6 7">CAU 1491</strain>
    </source>
</reference>
<dbReference type="EMBL" id="SUPL01000001">
    <property type="protein sequence ID" value="TJY38010.1"/>
    <property type="molecule type" value="Genomic_DNA"/>
</dbReference>
<dbReference type="Pfam" id="PF12833">
    <property type="entry name" value="HTH_18"/>
    <property type="match status" value="1"/>
</dbReference>
<feature type="transmembrane region" description="Helical" evidence="4">
    <location>
        <begin position="12"/>
        <end position="32"/>
    </location>
</feature>
<dbReference type="InterPro" id="IPR018062">
    <property type="entry name" value="HTH_AraC-typ_CS"/>
</dbReference>
<dbReference type="InterPro" id="IPR018060">
    <property type="entry name" value="HTH_AraC"/>
</dbReference>
<name>A0A4U0F177_9FLAO</name>
<keyword evidence="4" id="KW-0812">Transmembrane</keyword>
<dbReference type="PANTHER" id="PTHR43280:SF29">
    <property type="entry name" value="ARAC-FAMILY TRANSCRIPTIONAL REGULATOR"/>
    <property type="match status" value="1"/>
</dbReference>
<dbReference type="AlphaFoldDB" id="A0A4U0F177"/>